<name>A0A1L9U728_ASPBC</name>
<proteinExistence type="predicted"/>
<keyword evidence="2" id="KW-1185">Reference proteome</keyword>
<evidence type="ECO:0000313" key="1">
    <source>
        <dbReference type="EMBL" id="OJJ67461.1"/>
    </source>
</evidence>
<dbReference type="RefSeq" id="XP_067474710.1">
    <property type="nucleotide sequence ID" value="XM_067623225.1"/>
</dbReference>
<sequence>MSWITAVSSTSSRAAISSKPPCFLSSQPVCWSTLYMALGQTQCASFVCFQGPWSSSLLALIPAPSQPLYFIASSIYLNLSSFFTCDRNLTRFWPSRLTSPS</sequence>
<dbReference type="GeneID" id="93575713"/>
<protein>
    <submittedName>
        <fullName evidence="1">Uncharacterized protein</fullName>
    </submittedName>
</protein>
<gene>
    <name evidence="1" type="ORF">ASPBRDRAFT_343713</name>
</gene>
<reference evidence="2" key="1">
    <citation type="journal article" date="2017" name="Genome Biol.">
        <title>Comparative genomics reveals high biological diversity and specific adaptations in the industrially and medically important fungal genus Aspergillus.</title>
        <authorList>
            <person name="de Vries R.P."/>
            <person name="Riley R."/>
            <person name="Wiebenga A."/>
            <person name="Aguilar-Osorio G."/>
            <person name="Amillis S."/>
            <person name="Uchima C.A."/>
            <person name="Anderluh G."/>
            <person name="Asadollahi M."/>
            <person name="Askin M."/>
            <person name="Barry K."/>
            <person name="Battaglia E."/>
            <person name="Bayram O."/>
            <person name="Benocci T."/>
            <person name="Braus-Stromeyer S.A."/>
            <person name="Caldana C."/>
            <person name="Canovas D."/>
            <person name="Cerqueira G.C."/>
            <person name="Chen F."/>
            <person name="Chen W."/>
            <person name="Choi C."/>
            <person name="Clum A."/>
            <person name="Dos Santos R.A."/>
            <person name="Damasio A.R."/>
            <person name="Diallinas G."/>
            <person name="Emri T."/>
            <person name="Fekete E."/>
            <person name="Flipphi M."/>
            <person name="Freyberg S."/>
            <person name="Gallo A."/>
            <person name="Gournas C."/>
            <person name="Habgood R."/>
            <person name="Hainaut M."/>
            <person name="Harispe M.L."/>
            <person name="Henrissat B."/>
            <person name="Hilden K.S."/>
            <person name="Hope R."/>
            <person name="Hossain A."/>
            <person name="Karabika E."/>
            <person name="Karaffa L."/>
            <person name="Karanyi Z."/>
            <person name="Krasevec N."/>
            <person name="Kuo A."/>
            <person name="Kusch H."/>
            <person name="LaButti K."/>
            <person name="Lagendijk E.L."/>
            <person name="Lapidus A."/>
            <person name="Levasseur A."/>
            <person name="Lindquist E."/>
            <person name="Lipzen A."/>
            <person name="Logrieco A.F."/>
            <person name="MacCabe A."/>
            <person name="Maekelae M.R."/>
            <person name="Malavazi I."/>
            <person name="Melin P."/>
            <person name="Meyer V."/>
            <person name="Mielnichuk N."/>
            <person name="Miskei M."/>
            <person name="Molnar A.P."/>
            <person name="Mule G."/>
            <person name="Ngan C.Y."/>
            <person name="Orejas M."/>
            <person name="Orosz E."/>
            <person name="Ouedraogo J.P."/>
            <person name="Overkamp K.M."/>
            <person name="Park H.-S."/>
            <person name="Perrone G."/>
            <person name="Piumi F."/>
            <person name="Punt P.J."/>
            <person name="Ram A.F."/>
            <person name="Ramon A."/>
            <person name="Rauscher S."/>
            <person name="Record E."/>
            <person name="Riano-Pachon D.M."/>
            <person name="Robert V."/>
            <person name="Roehrig J."/>
            <person name="Ruller R."/>
            <person name="Salamov A."/>
            <person name="Salih N.S."/>
            <person name="Samson R.A."/>
            <person name="Sandor E."/>
            <person name="Sanguinetti M."/>
            <person name="Schuetze T."/>
            <person name="Sepcic K."/>
            <person name="Shelest E."/>
            <person name="Sherlock G."/>
            <person name="Sophianopoulou V."/>
            <person name="Squina F.M."/>
            <person name="Sun H."/>
            <person name="Susca A."/>
            <person name="Todd R.B."/>
            <person name="Tsang A."/>
            <person name="Unkles S.E."/>
            <person name="van de Wiele N."/>
            <person name="van Rossen-Uffink D."/>
            <person name="Oliveira J.V."/>
            <person name="Vesth T.C."/>
            <person name="Visser J."/>
            <person name="Yu J.-H."/>
            <person name="Zhou M."/>
            <person name="Andersen M.R."/>
            <person name="Archer D.B."/>
            <person name="Baker S.E."/>
            <person name="Benoit I."/>
            <person name="Brakhage A.A."/>
            <person name="Braus G.H."/>
            <person name="Fischer R."/>
            <person name="Frisvad J.C."/>
            <person name="Goldman G.H."/>
            <person name="Houbraken J."/>
            <person name="Oakley B."/>
            <person name="Pocsi I."/>
            <person name="Scazzocchio C."/>
            <person name="Seiboth B."/>
            <person name="vanKuyk P.A."/>
            <person name="Wortman J."/>
            <person name="Dyer P.S."/>
            <person name="Grigoriev I.V."/>
        </authorList>
    </citation>
    <scope>NUCLEOTIDE SEQUENCE [LARGE SCALE GENOMIC DNA]</scope>
    <source>
        <strain evidence="2">CBS 101740 / IMI 381727 / IBT 21946</strain>
    </source>
</reference>
<dbReference type="AlphaFoldDB" id="A0A1L9U728"/>
<organism evidence="1 2">
    <name type="scientific">Aspergillus brasiliensis (strain CBS 101740 / IMI 381727 / IBT 21946)</name>
    <dbReference type="NCBI Taxonomy" id="767769"/>
    <lineage>
        <taxon>Eukaryota</taxon>
        <taxon>Fungi</taxon>
        <taxon>Dikarya</taxon>
        <taxon>Ascomycota</taxon>
        <taxon>Pezizomycotina</taxon>
        <taxon>Eurotiomycetes</taxon>
        <taxon>Eurotiomycetidae</taxon>
        <taxon>Eurotiales</taxon>
        <taxon>Aspergillaceae</taxon>
        <taxon>Aspergillus</taxon>
        <taxon>Aspergillus subgen. Circumdati</taxon>
    </lineage>
</organism>
<accession>A0A1L9U728</accession>
<dbReference type="Proteomes" id="UP000184499">
    <property type="component" value="Unassembled WGS sequence"/>
</dbReference>
<dbReference type="EMBL" id="KV878694">
    <property type="protein sequence ID" value="OJJ67461.1"/>
    <property type="molecule type" value="Genomic_DNA"/>
</dbReference>
<dbReference type="VEuPathDB" id="FungiDB:ASPBRDRAFT_343713"/>
<evidence type="ECO:0000313" key="2">
    <source>
        <dbReference type="Proteomes" id="UP000184499"/>
    </source>
</evidence>